<evidence type="ECO:0000256" key="2">
    <source>
        <dbReference type="ARBA" id="ARBA00005814"/>
    </source>
</evidence>
<dbReference type="PANTHER" id="PTHR48042">
    <property type="entry name" value="ABC TRANSPORTER G FAMILY MEMBER 11"/>
    <property type="match status" value="1"/>
</dbReference>
<dbReference type="GO" id="GO:0016887">
    <property type="term" value="F:ATP hydrolysis activity"/>
    <property type="evidence" value="ECO:0007669"/>
    <property type="project" value="InterPro"/>
</dbReference>
<keyword evidence="12" id="KW-1185">Reference proteome</keyword>
<dbReference type="PROSITE" id="PS00211">
    <property type="entry name" value="ABC_TRANSPORTER_1"/>
    <property type="match status" value="1"/>
</dbReference>
<keyword evidence="4 9" id="KW-0812">Transmembrane</keyword>
<feature type="transmembrane region" description="Helical" evidence="9">
    <location>
        <begin position="491"/>
        <end position="517"/>
    </location>
</feature>
<keyword evidence="3" id="KW-0813">Transport</keyword>
<dbReference type="InterPro" id="IPR043926">
    <property type="entry name" value="ABCG_dom"/>
</dbReference>
<gene>
    <name evidence="11" type="ORF">HK100_002193</name>
</gene>
<feature type="transmembrane region" description="Helical" evidence="9">
    <location>
        <begin position="403"/>
        <end position="426"/>
    </location>
</feature>
<evidence type="ECO:0000256" key="7">
    <source>
        <dbReference type="ARBA" id="ARBA00022989"/>
    </source>
</evidence>
<evidence type="ECO:0000256" key="4">
    <source>
        <dbReference type="ARBA" id="ARBA00022692"/>
    </source>
</evidence>
<evidence type="ECO:0000259" key="10">
    <source>
        <dbReference type="PROSITE" id="PS50893"/>
    </source>
</evidence>
<dbReference type="GO" id="GO:0005524">
    <property type="term" value="F:ATP binding"/>
    <property type="evidence" value="ECO:0007669"/>
    <property type="project" value="UniProtKB-KW"/>
</dbReference>
<evidence type="ECO:0000313" key="12">
    <source>
        <dbReference type="Proteomes" id="UP001211907"/>
    </source>
</evidence>
<evidence type="ECO:0000256" key="9">
    <source>
        <dbReference type="SAM" id="Phobius"/>
    </source>
</evidence>
<organism evidence="11 12">
    <name type="scientific">Physocladia obscura</name>
    <dbReference type="NCBI Taxonomy" id="109957"/>
    <lineage>
        <taxon>Eukaryota</taxon>
        <taxon>Fungi</taxon>
        <taxon>Fungi incertae sedis</taxon>
        <taxon>Chytridiomycota</taxon>
        <taxon>Chytridiomycota incertae sedis</taxon>
        <taxon>Chytridiomycetes</taxon>
        <taxon>Chytridiales</taxon>
        <taxon>Chytriomycetaceae</taxon>
        <taxon>Physocladia</taxon>
    </lineage>
</organism>
<dbReference type="InterPro" id="IPR027417">
    <property type="entry name" value="P-loop_NTPase"/>
</dbReference>
<dbReference type="PANTHER" id="PTHR48042:SF11">
    <property type="entry name" value="ABC TRANSPORTER G FAMILY MEMBER 11"/>
    <property type="match status" value="1"/>
</dbReference>
<dbReference type="Pfam" id="PF00005">
    <property type="entry name" value="ABC_tran"/>
    <property type="match status" value="1"/>
</dbReference>
<feature type="transmembrane region" description="Helical" evidence="9">
    <location>
        <begin position="620"/>
        <end position="638"/>
    </location>
</feature>
<dbReference type="InterPro" id="IPR003593">
    <property type="entry name" value="AAA+_ATPase"/>
</dbReference>
<dbReference type="SMART" id="SM00382">
    <property type="entry name" value="AAA"/>
    <property type="match status" value="1"/>
</dbReference>
<keyword evidence="7 9" id="KW-1133">Transmembrane helix</keyword>
<keyword evidence="8 9" id="KW-0472">Membrane</keyword>
<dbReference type="Pfam" id="PF01061">
    <property type="entry name" value="ABC2_membrane"/>
    <property type="match status" value="1"/>
</dbReference>
<dbReference type="InterPro" id="IPR013525">
    <property type="entry name" value="ABC2_TM"/>
</dbReference>
<evidence type="ECO:0000256" key="1">
    <source>
        <dbReference type="ARBA" id="ARBA00004141"/>
    </source>
</evidence>
<dbReference type="Pfam" id="PF19055">
    <property type="entry name" value="ABC2_membrane_7"/>
    <property type="match status" value="1"/>
</dbReference>
<evidence type="ECO:0000256" key="8">
    <source>
        <dbReference type="ARBA" id="ARBA00023136"/>
    </source>
</evidence>
<dbReference type="Proteomes" id="UP001211907">
    <property type="component" value="Unassembled WGS sequence"/>
</dbReference>
<dbReference type="GO" id="GO:0140359">
    <property type="term" value="F:ABC-type transporter activity"/>
    <property type="evidence" value="ECO:0007669"/>
    <property type="project" value="InterPro"/>
</dbReference>
<evidence type="ECO:0000313" key="11">
    <source>
        <dbReference type="EMBL" id="KAJ3142524.1"/>
    </source>
</evidence>
<name>A0AAD5XKU3_9FUNG</name>
<dbReference type="PROSITE" id="PS50893">
    <property type="entry name" value="ABC_TRANSPORTER_2"/>
    <property type="match status" value="1"/>
</dbReference>
<feature type="transmembrane region" description="Helical" evidence="9">
    <location>
        <begin position="447"/>
        <end position="471"/>
    </location>
</feature>
<dbReference type="InterPro" id="IPR052215">
    <property type="entry name" value="Plant_ABCG"/>
</dbReference>
<feature type="domain" description="ABC transporter" evidence="10">
    <location>
        <begin position="32"/>
        <end position="275"/>
    </location>
</feature>
<dbReference type="EMBL" id="JADGJH010000015">
    <property type="protein sequence ID" value="KAJ3142524.1"/>
    <property type="molecule type" value="Genomic_DNA"/>
</dbReference>
<keyword evidence="5" id="KW-0547">Nucleotide-binding</keyword>
<dbReference type="Gene3D" id="3.40.50.300">
    <property type="entry name" value="P-loop containing nucleotide triphosphate hydrolases"/>
    <property type="match status" value="1"/>
</dbReference>
<feature type="transmembrane region" description="Helical" evidence="9">
    <location>
        <begin position="369"/>
        <end position="391"/>
    </location>
</feature>
<dbReference type="AlphaFoldDB" id="A0AAD5XKU3"/>
<keyword evidence="6" id="KW-0067">ATP-binding</keyword>
<dbReference type="GO" id="GO:0016020">
    <property type="term" value="C:membrane"/>
    <property type="evidence" value="ECO:0007669"/>
    <property type="project" value="UniProtKB-SubCell"/>
</dbReference>
<dbReference type="InterPro" id="IPR003439">
    <property type="entry name" value="ABC_transporter-like_ATP-bd"/>
</dbReference>
<protein>
    <recommendedName>
        <fullName evidence="10">ABC transporter domain-containing protein</fullName>
    </recommendedName>
</protein>
<evidence type="ECO:0000256" key="5">
    <source>
        <dbReference type="ARBA" id="ARBA00022741"/>
    </source>
</evidence>
<proteinExistence type="inferred from homology"/>
<accession>A0AAD5XKU3</accession>
<evidence type="ECO:0000256" key="3">
    <source>
        <dbReference type="ARBA" id="ARBA00022448"/>
    </source>
</evidence>
<dbReference type="SUPFAM" id="SSF52540">
    <property type="entry name" value="P-loop containing nucleoside triphosphate hydrolases"/>
    <property type="match status" value="1"/>
</dbReference>
<evidence type="ECO:0000256" key="6">
    <source>
        <dbReference type="ARBA" id="ARBA00022840"/>
    </source>
</evidence>
<dbReference type="InterPro" id="IPR017871">
    <property type="entry name" value="ABC_transporter-like_CS"/>
</dbReference>
<comment type="subcellular location">
    <subcellularLocation>
        <location evidence="1">Membrane</location>
        <topology evidence="1">Multi-pass membrane protein</topology>
    </subcellularLocation>
</comment>
<sequence>MADYRTFVVSDAIQTSNTPESTLEYAAPGLTLSWKDLGYSITDRKTKTNKFLLEGLTGSVRAGEVLAVMGPSGAGKSTFLDVVAGRKSNLGTMHGQVLLNGTERPMKKYSSYVAQDDSLIGCFTVRETVTFAVELNLPTTSKKIRDQRVQDLLSEFGLVKCADSAVGDPFVRGISGGEKRRLSIAIQLVKQPKVIYLDEPTSGLDSAASFKVMQAIKDLAVRKNITVVCSIHQPSPSTYNLFDKVLFLARGQTVYFGKSNGAETEYFKSIGYVIPIHINIPDFILDQINVDFLGDEEQAKTNINYFVEKWKFSTFRNDANKEVELDNLKRQSPESELDVIVGGGDYTHGFFKQVEILTRRNLKNALKNILLFWVRMAMYLAMAILMGTTWLRMSTNQNTVQDRFSAIFFTIAFLAFMSVAGIPGVLEERSVFYRERMNRTYRVGAYVVANMLVSMPFVLLIAVGFTIPAYWLMGMNPGASNFFIFTAYLWLALYVAESVVILLAAIFPIFVAALTLVTQGYFVRRQNIPAFWKYAFHYWNYQKWSWEALIANEFIGLTFQCSPIYSEVETVSGNVTTILNSTIVGCYCSIPSSTPDSCTFSGEDVIAEYGYTDHSYFKSAICLVALIVFFRLCFYATLRLKKPKV</sequence>
<comment type="caution">
    <text evidence="11">The sequence shown here is derived from an EMBL/GenBank/DDBJ whole genome shotgun (WGS) entry which is preliminary data.</text>
</comment>
<comment type="similarity">
    <text evidence="2">Belongs to the ABC transporter superfamily. ABCG family. Eye pigment precursor importer (TC 3.A.1.204) subfamily.</text>
</comment>
<reference evidence="11" key="1">
    <citation type="submission" date="2020-05" db="EMBL/GenBank/DDBJ databases">
        <title>Phylogenomic resolution of chytrid fungi.</title>
        <authorList>
            <person name="Stajich J.E."/>
            <person name="Amses K."/>
            <person name="Simmons R."/>
            <person name="Seto K."/>
            <person name="Myers J."/>
            <person name="Bonds A."/>
            <person name="Quandt C.A."/>
            <person name="Barry K."/>
            <person name="Liu P."/>
            <person name="Grigoriev I."/>
            <person name="Longcore J.E."/>
            <person name="James T.Y."/>
        </authorList>
    </citation>
    <scope>NUCLEOTIDE SEQUENCE</scope>
    <source>
        <strain evidence="11">JEL0513</strain>
    </source>
</reference>